<evidence type="ECO:0000256" key="9">
    <source>
        <dbReference type="ARBA" id="ARBA00023136"/>
    </source>
</evidence>
<name>A0A6P3YBI7_DINQU</name>
<organism evidence="12 13">
    <name type="scientific">Dinoponera quadriceps</name>
    <name type="common">South American ant</name>
    <dbReference type="NCBI Taxonomy" id="609295"/>
    <lineage>
        <taxon>Eukaryota</taxon>
        <taxon>Metazoa</taxon>
        <taxon>Ecdysozoa</taxon>
        <taxon>Arthropoda</taxon>
        <taxon>Hexapoda</taxon>
        <taxon>Insecta</taxon>
        <taxon>Pterygota</taxon>
        <taxon>Neoptera</taxon>
        <taxon>Endopterygota</taxon>
        <taxon>Hymenoptera</taxon>
        <taxon>Apocrita</taxon>
        <taxon>Aculeata</taxon>
        <taxon>Formicoidea</taxon>
        <taxon>Formicidae</taxon>
        <taxon>Ponerinae</taxon>
        <taxon>Ponerini</taxon>
        <taxon>Dinoponera</taxon>
    </lineage>
</organism>
<dbReference type="AlphaFoldDB" id="A0A6P3YBI7"/>
<evidence type="ECO:0000313" key="12">
    <source>
        <dbReference type="Proteomes" id="UP000515204"/>
    </source>
</evidence>
<evidence type="ECO:0000313" key="13">
    <source>
        <dbReference type="RefSeq" id="XP_014487334.1"/>
    </source>
</evidence>
<evidence type="ECO:0000256" key="7">
    <source>
        <dbReference type="ARBA" id="ARBA00022933"/>
    </source>
</evidence>
<comment type="similarity">
    <text evidence="3">Belongs to the selenoprotein S family.</text>
</comment>
<dbReference type="PANTHER" id="PTHR28621:SF1">
    <property type="entry name" value="SELENOPROTEIN S"/>
    <property type="match status" value="1"/>
</dbReference>
<evidence type="ECO:0000256" key="4">
    <source>
        <dbReference type="ARBA" id="ARBA00022490"/>
    </source>
</evidence>
<keyword evidence="9 11" id="KW-0472">Membrane</keyword>
<proteinExistence type="inferred from homology"/>
<keyword evidence="6" id="KW-0256">Endoplasmic reticulum</keyword>
<evidence type="ECO:0000256" key="5">
    <source>
        <dbReference type="ARBA" id="ARBA00022692"/>
    </source>
</evidence>
<accession>A0A6P3YBI7</accession>
<evidence type="ECO:0000256" key="3">
    <source>
        <dbReference type="ARBA" id="ARBA00011034"/>
    </source>
</evidence>
<dbReference type="PANTHER" id="PTHR28621">
    <property type="entry name" value="SELENOPROTEIN S"/>
    <property type="match status" value="1"/>
</dbReference>
<evidence type="ECO:0000256" key="11">
    <source>
        <dbReference type="SAM" id="Phobius"/>
    </source>
</evidence>
<dbReference type="GO" id="GO:0030970">
    <property type="term" value="P:retrograde protein transport, ER to cytosol"/>
    <property type="evidence" value="ECO:0007669"/>
    <property type="project" value="TreeGrafter"/>
</dbReference>
<evidence type="ECO:0000256" key="8">
    <source>
        <dbReference type="ARBA" id="ARBA00022989"/>
    </source>
</evidence>
<dbReference type="GO" id="GO:0036502">
    <property type="term" value="C:Derlin-1-VIMP complex"/>
    <property type="evidence" value="ECO:0007669"/>
    <property type="project" value="TreeGrafter"/>
</dbReference>
<keyword evidence="8 11" id="KW-1133">Transmembrane helix</keyword>
<keyword evidence="4" id="KW-0963">Cytoplasm</keyword>
<evidence type="ECO:0000256" key="10">
    <source>
        <dbReference type="SAM" id="MobiDB-lite"/>
    </source>
</evidence>
<evidence type="ECO:0000256" key="2">
    <source>
        <dbReference type="ARBA" id="ARBA00004496"/>
    </source>
</evidence>
<keyword evidence="12" id="KW-1185">Reference proteome</keyword>
<reference evidence="13" key="1">
    <citation type="submission" date="2025-08" db="UniProtKB">
        <authorList>
            <consortium name="RefSeq"/>
        </authorList>
    </citation>
    <scope>IDENTIFICATION</scope>
</reference>
<keyword evidence="7" id="KW-0712">Selenocysteine</keyword>
<dbReference type="KEGG" id="dqu:106751069"/>
<protein>
    <submittedName>
        <fullName evidence="13">Selenoprotein S A-like</fullName>
    </submittedName>
</protein>
<dbReference type="Pfam" id="PF06936">
    <property type="entry name" value="Selenoprotein_S"/>
    <property type="match status" value="1"/>
</dbReference>
<dbReference type="InterPro" id="IPR009703">
    <property type="entry name" value="Selenoprotein_S"/>
</dbReference>
<feature type="region of interest" description="Disordered" evidence="10">
    <location>
        <begin position="115"/>
        <end position="164"/>
    </location>
</feature>
<evidence type="ECO:0000256" key="6">
    <source>
        <dbReference type="ARBA" id="ARBA00022824"/>
    </source>
</evidence>
<gene>
    <name evidence="13" type="primary">LOC106751069</name>
</gene>
<dbReference type="Proteomes" id="UP000515204">
    <property type="component" value="Unplaced"/>
</dbReference>
<feature type="transmembrane region" description="Helical" evidence="11">
    <location>
        <begin position="12"/>
        <end position="35"/>
    </location>
</feature>
<sequence length="164" mass="18764">MESYGSSSYFQIIWSPIASVGWYIVGLLAITYYVYPHIQRKYKNWKLVRNQQDDTVHCKKTDQLSRTSADVELVRQKLQETYNLICAVAKLEEEVEKEKKRQKVIKMLEDKEVGRRLGSASDNEAPSTSSNSKPFKSSYNPLMGDGIRRYRPPKRSCCGKGGCG</sequence>
<dbReference type="RefSeq" id="XP_014487334.1">
    <property type="nucleotide sequence ID" value="XM_014631848.1"/>
</dbReference>
<dbReference type="OrthoDB" id="75792at2759"/>
<feature type="compositionally biased region" description="Low complexity" evidence="10">
    <location>
        <begin position="126"/>
        <end position="141"/>
    </location>
</feature>
<dbReference type="GO" id="GO:0030968">
    <property type="term" value="P:endoplasmic reticulum unfolded protein response"/>
    <property type="evidence" value="ECO:0007669"/>
    <property type="project" value="TreeGrafter"/>
</dbReference>
<evidence type="ECO:0000256" key="1">
    <source>
        <dbReference type="ARBA" id="ARBA00004389"/>
    </source>
</evidence>
<dbReference type="Gene3D" id="6.10.250.2950">
    <property type="match status" value="1"/>
</dbReference>
<dbReference type="GO" id="GO:0036513">
    <property type="term" value="C:Derlin-1 retrotranslocation complex"/>
    <property type="evidence" value="ECO:0007669"/>
    <property type="project" value="TreeGrafter"/>
</dbReference>
<dbReference type="GeneID" id="106751069"/>
<keyword evidence="5 11" id="KW-0812">Transmembrane</keyword>
<comment type="subcellular location">
    <subcellularLocation>
        <location evidence="2">Cytoplasm</location>
    </subcellularLocation>
    <subcellularLocation>
        <location evidence="1">Endoplasmic reticulum membrane</location>
        <topology evidence="1">Single-pass membrane protein</topology>
    </subcellularLocation>
</comment>